<comment type="subcellular location">
    <subcellularLocation>
        <location evidence="1">Membrane</location>
        <topology evidence="1">Multi-pass membrane protein</topology>
    </subcellularLocation>
</comment>
<dbReference type="PANTHER" id="PTHR37422">
    <property type="entry name" value="TEICHURONIC ACID BIOSYNTHESIS PROTEIN TUAE"/>
    <property type="match status" value="1"/>
</dbReference>
<organism evidence="7">
    <name type="scientific">marine sediment metagenome</name>
    <dbReference type="NCBI Taxonomy" id="412755"/>
    <lineage>
        <taxon>unclassified sequences</taxon>
        <taxon>metagenomes</taxon>
        <taxon>ecological metagenomes</taxon>
    </lineage>
</organism>
<evidence type="ECO:0000256" key="5">
    <source>
        <dbReference type="SAM" id="Phobius"/>
    </source>
</evidence>
<evidence type="ECO:0000313" key="7">
    <source>
        <dbReference type="EMBL" id="KKN68982.1"/>
    </source>
</evidence>
<dbReference type="AlphaFoldDB" id="A0A0F9T2D3"/>
<evidence type="ECO:0000259" key="6">
    <source>
        <dbReference type="Pfam" id="PF04932"/>
    </source>
</evidence>
<feature type="transmembrane region" description="Helical" evidence="5">
    <location>
        <begin position="176"/>
        <end position="202"/>
    </location>
</feature>
<feature type="transmembrane region" description="Helical" evidence="5">
    <location>
        <begin position="356"/>
        <end position="372"/>
    </location>
</feature>
<evidence type="ECO:0000256" key="3">
    <source>
        <dbReference type="ARBA" id="ARBA00022989"/>
    </source>
</evidence>
<gene>
    <name evidence="7" type="ORF">LCGC14_0445500</name>
</gene>
<evidence type="ECO:0000256" key="2">
    <source>
        <dbReference type="ARBA" id="ARBA00022692"/>
    </source>
</evidence>
<accession>A0A0F9T2D3</accession>
<keyword evidence="3 5" id="KW-1133">Transmembrane helix</keyword>
<dbReference type="GO" id="GO:0016020">
    <property type="term" value="C:membrane"/>
    <property type="evidence" value="ECO:0007669"/>
    <property type="project" value="UniProtKB-SubCell"/>
</dbReference>
<feature type="transmembrane region" description="Helical" evidence="5">
    <location>
        <begin position="113"/>
        <end position="131"/>
    </location>
</feature>
<evidence type="ECO:0000256" key="4">
    <source>
        <dbReference type="ARBA" id="ARBA00023136"/>
    </source>
</evidence>
<feature type="transmembrane region" description="Helical" evidence="5">
    <location>
        <begin position="143"/>
        <end position="164"/>
    </location>
</feature>
<dbReference type="InterPro" id="IPR051533">
    <property type="entry name" value="WaaL-like"/>
</dbReference>
<comment type="caution">
    <text evidence="7">The sequence shown here is derived from an EMBL/GenBank/DDBJ whole genome shotgun (WGS) entry which is preliminary data.</text>
</comment>
<dbReference type="EMBL" id="LAZR01000435">
    <property type="protein sequence ID" value="KKN68982.1"/>
    <property type="molecule type" value="Genomic_DNA"/>
</dbReference>
<dbReference type="InterPro" id="IPR007016">
    <property type="entry name" value="O-antigen_ligase-rel_domated"/>
</dbReference>
<protein>
    <recommendedName>
        <fullName evidence="6">O-antigen ligase-related domain-containing protein</fullName>
    </recommendedName>
</protein>
<keyword evidence="2 5" id="KW-0812">Transmembrane</keyword>
<name>A0A0F9T2D3_9ZZZZ</name>
<feature type="transmembrane region" description="Helical" evidence="5">
    <location>
        <begin position="322"/>
        <end position="344"/>
    </location>
</feature>
<feature type="domain" description="O-antigen ligase-related" evidence="6">
    <location>
        <begin position="180"/>
        <end position="334"/>
    </location>
</feature>
<feature type="transmembrane region" description="Helical" evidence="5">
    <location>
        <begin position="89"/>
        <end position="107"/>
    </location>
</feature>
<proteinExistence type="predicted"/>
<keyword evidence="4 5" id="KW-0472">Membrane</keyword>
<feature type="transmembrane region" description="Helical" evidence="5">
    <location>
        <begin position="57"/>
        <end position="77"/>
    </location>
</feature>
<reference evidence="7" key="1">
    <citation type="journal article" date="2015" name="Nature">
        <title>Complex archaea that bridge the gap between prokaryotes and eukaryotes.</title>
        <authorList>
            <person name="Spang A."/>
            <person name="Saw J.H."/>
            <person name="Jorgensen S.L."/>
            <person name="Zaremba-Niedzwiedzka K."/>
            <person name="Martijn J."/>
            <person name="Lind A.E."/>
            <person name="van Eijk R."/>
            <person name="Schleper C."/>
            <person name="Guy L."/>
            <person name="Ettema T.J."/>
        </authorList>
    </citation>
    <scope>NUCLEOTIDE SEQUENCE</scope>
</reference>
<feature type="transmembrane region" description="Helical" evidence="5">
    <location>
        <begin position="378"/>
        <end position="394"/>
    </location>
</feature>
<evidence type="ECO:0000256" key="1">
    <source>
        <dbReference type="ARBA" id="ARBA00004141"/>
    </source>
</evidence>
<dbReference type="PANTHER" id="PTHR37422:SF13">
    <property type="entry name" value="LIPOPOLYSACCHARIDE BIOSYNTHESIS PROTEIN PA4999-RELATED"/>
    <property type="match status" value="1"/>
</dbReference>
<dbReference type="Pfam" id="PF04932">
    <property type="entry name" value="Wzy_C"/>
    <property type="match status" value="1"/>
</dbReference>
<sequence>MIKRWLLARRSFDAPLIALAIALLAIGNPIAKGAFLFFGLIGVNLGFARHRTWRYADTAFCAAIIAYASWSIGLMVFRNEPVDGNRMFSYSLIILGFVFLPLSISLVREPLDALILGSRAAILAVLALIPFDPMVIGGRIDLGGNAAIVAFLAATAGLAARLDARRPASLLPNSRLWFYLSFVPVLLSGTRAAWFVYLLVALFDGLELIRHWRKIPFRLRSLALPTAAVLIVAAVPASSIVSQRISAGMVELEQMNGSGAAIGSMDVRLVMWAGAFDVVSKSPIVGVGGMERMDAVAAAVAPANAPYVAHFTHLHNLFVDEAASNGLVGLALLMSIFAVFLVRVTRCSPGHLVPETSYAFVFLVVTFGSFHGVLLNEWMILSIFSFMTLILVAIRRDAFRARYRSGLSGAGE</sequence>
<feature type="transmembrane region" description="Helical" evidence="5">
    <location>
        <begin position="222"/>
        <end position="241"/>
    </location>
</feature>